<reference evidence="1" key="1">
    <citation type="submission" date="2013-07" db="EMBL/GenBank/DDBJ databases">
        <title>Nephila pilipes venom gland.</title>
        <authorList>
            <person name="Huo L.J."/>
        </authorList>
    </citation>
    <scope>NUCLEOTIDE SEQUENCE</scope>
    <source>
        <tissue evidence="1">Venom gland</tissue>
    </source>
</reference>
<name>A0A076KZU7_NEPPI</name>
<evidence type="ECO:0000313" key="1">
    <source>
        <dbReference type="EMBL" id="AII97902.1"/>
    </source>
</evidence>
<proteinExistence type="evidence at transcript level"/>
<accession>A0A076KZU7</accession>
<dbReference type="EMBL" id="KF433580">
    <property type="protein sequence ID" value="AII97902.1"/>
    <property type="molecule type" value="mRNA"/>
</dbReference>
<dbReference type="AlphaFoldDB" id="A0A076KZU7"/>
<sequence length="32" mass="3864">MQKSCGRFKWQDFMGKHCTLVVHKKNLKEQLN</sequence>
<organism evidence="1">
    <name type="scientific">Nephila pilipes</name>
    <name type="common">Giant wood spider</name>
    <name type="synonym">Nephila maculata</name>
    <dbReference type="NCBI Taxonomy" id="299642"/>
    <lineage>
        <taxon>Eukaryota</taxon>
        <taxon>Metazoa</taxon>
        <taxon>Ecdysozoa</taxon>
        <taxon>Arthropoda</taxon>
        <taxon>Chelicerata</taxon>
        <taxon>Arachnida</taxon>
        <taxon>Araneae</taxon>
        <taxon>Araneomorphae</taxon>
        <taxon>Entelegynae</taxon>
        <taxon>Araneoidea</taxon>
        <taxon>Nephilidae</taxon>
        <taxon>Nephila</taxon>
    </lineage>
</organism>
<protein>
    <submittedName>
        <fullName evidence="1">BLTX537</fullName>
    </submittedName>
</protein>